<name>A0A1R4HJ59_9GAMM</name>
<gene>
    <name evidence="1" type="ORF">CRENPOLYSF2_940003</name>
</gene>
<protein>
    <recommendedName>
        <fullName evidence="3">DUF4878 domain-containing protein</fullName>
    </recommendedName>
</protein>
<accession>A0A1R4HJ59</accession>
<dbReference type="PROSITE" id="PS51257">
    <property type="entry name" value="PROKAR_LIPOPROTEIN"/>
    <property type="match status" value="1"/>
</dbReference>
<dbReference type="Proteomes" id="UP000195442">
    <property type="component" value="Unassembled WGS sequence"/>
</dbReference>
<sequence length="188" mass="20829">MIKSSTVTGMTSLIVLIRLVGFIFLLSACQTSVETTPDSVTMAFWQAVISGNLQAAQSYVTEDSQPSLAGDQTRKYASVQIGAMTLDGDSATVVTLLTLNNKKISFNTALLKQDDAWKVDYQQTRMNISMIPFQGIVNELQNIGETFGEQLQQQVPLIEKGLESFGDQLKRQLEDFNRSLEKSQSHQK</sequence>
<dbReference type="EMBL" id="FUKJ01000462">
    <property type="protein sequence ID" value="SJM96255.1"/>
    <property type="molecule type" value="Genomic_DNA"/>
</dbReference>
<proteinExistence type="predicted"/>
<evidence type="ECO:0008006" key="3">
    <source>
        <dbReference type="Google" id="ProtNLM"/>
    </source>
</evidence>
<dbReference type="AlphaFoldDB" id="A0A1R4HJ59"/>
<organism evidence="1 2">
    <name type="scientific">Crenothrix polyspora</name>
    <dbReference type="NCBI Taxonomy" id="360316"/>
    <lineage>
        <taxon>Bacteria</taxon>
        <taxon>Pseudomonadati</taxon>
        <taxon>Pseudomonadota</taxon>
        <taxon>Gammaproteobacteria</taxon>
        <taxon>Methylococcales</taxon>
        <taxon>Crenotrichaceae</taxon>
        <taxon>Crenothrix</taxon>
    </lineage>
</organism>
<reference evidence="2" key="1">
    <citation type="submission" date="2017-02" db="EMBL/GenBank/DDBJ databases">
        <authorList>
            <person name="Daims H."/>
        </authorList>
    </citation>
    <scope>NUCLEOTIDE SEQUENCE [LARGE SCALE GENOMIC DNA]</scope>
</reference>
<keyword evidence="2" id="KW-1185">Reference proteome</keyword>
<evidence type="ECO:0000313" key="1">
    <source>
        <dbReference type="EMBL" id="SJM96255.1"/>
    </source>
</evidence>
<evidence type="ECO:0000313" key="2">
    <source>
        <dbReference type="Proteomes" id="UP000195442"/>
    </source>
</evidence>